<sequence>MTGRTSNACAACKYQRRKCKPECQLSQYFPSHQPSVFKNVHKLFGVKNVLSILKNIHNPNQKDDAMTSIIYEANMRKMFPVRGCCHLIDAYSAEVKLLEEELRAVRSQIEFYRNQPYNQHPTPPSTSSLWFDSQAMTPPSTYLQSYQPDGLQGAGIVQNHEDVHPTPDFIDDNSNQFYI</sequence>
<evidence type="ECO:0000313" key="5">
    <source>
        <dbReference type="Proteomes" id="UP001345219"/>
    </source>
</evidence>
<gene>
    <name evidence="4" type="ORF">SAY87_003249</name>
</gene>
<comment type="caution">
    <text evidence="4">The sequence shown here is derived from an EMBL/GenBank/DDBJ whole genome shotgun (WGS) entry which is preliminary data.</text>
</comment>
<reference evidence="4 5" key="1">
    <citation type="journal article" date="2023" name="Hortic Res">
        <title>Pangenome of water caltrop reveals structural variations and asymmetric subgenome divergence after allopolyploidization.</title>
        <authorList>
            <person name="Zhang X."/>
            <person name="Chen Y."/>
            <person name="Wang L."/>
            <person name="Yuan Y."/>
            <person name="Fang M."/>
            <person name="Shi L."/>
            <person name="Lu R."/>
            <person name="Comes H.P."/>
            <person name="Ma Y."/>
            <person name="Chen Y."/>
            <person name="Huang G."/>
            <person name="Zhou Y."/>
            <person name="Zheng Z."/>
            <person name="Qiu Y."/>
        </authorList>
    </citation>
    <scope>NUCLEOTIDE SEQUENCE [LARGE SCALE GENOMIC DNA]</scope>
    <source>
        <tissue evidence="4">Roots</tissue>
    </source>
</reference>
<keyword evidence="2" id="KW-0175">Coiled coil</keyword>
<name>A0AAN7QIY1_9MYRT</name>
<dbReference type="Proteomes" id="UP001345219">
    <property type="component" value="Chromosome 3"/>
</dbReference>
<organism evidence="4 5">
    <name type="scientific">Trapa incisa</name>
    <dbReference type="NCBI Taxonomy" id="236973"/>
    <lineage>
        <taxon>Eukaryota</taxon>
        <taxon>Viridiplantae</taxon>
        <taxon>Streptophyta</taxon>
        <taxon>Embryophyta</taxon>
        <taxon>Tracheophyta</taxon>
        <taxon>Spermatophyta</taxon>
        <taxon>Magnoliopsida</taxon>
        <taxon>eudicotyledons</taxon>
        <taxon>Gunneridae</taxon>
        <taxon>Pentapetalae</taxon>
        <taxon>rosids</taxon>
        <taxon>malvids</taxon>
        <taxon>Myrtales</taxon>
        <taxon>Lythraceae</taxon>
        <taxon>Trapa</taxon>
    </lineage>
</organism>
<dbReference type="PANTHER" id="PTHR31301">
    <property type="entry name" value="LOB DOMAIN-CONTAINING PROTEIN 4-RELATED"/>
    <property type="match status" value="1"/>
</dbReference>
<accession>A0AAN7QIY1</accession>
<proteinExistence type="inferred from homology"/>
<evidence type="ECO:0000256" key="2">
    <source>
        <dbReference type="SAM" id="Coils"/>
    </source>
</evidence>
<evidence type="ECO:0000313" key="4">
    <source>
        <dbReference type="EMBL" id="KAK4768108.1"/>
    </source>
</evidence>
<dbReference type="PANTHER" id="PTHR31301:SF21">
    <property type="entry name" value="LOB DOMAIN-CONTAINING PROTEIN 27-RELATED"/>
    <property type="match status" value="1"/>
</dbReference>
<dbReference type="AlphaFoldDB" id="A0AAN7QIY1"/>
<dbReference type="EMBL" id="JAXIOK010000006">
    <property type="protein sequence ID" value="KAK4768108.1"/>
    <property type="molecule type" value="Genomic_DNA"/>
</dbReference>
<dbReference type="InterPro" id="IPR004883">
    <property type="entry name" value="LOB"/>
</dbReference>
<protein>
    <recommendedName>
        <fullName evidence="3">LOB domain-containing protein</fullName>
    </recommendedName>
</protein>
<dbReference type="PROSITE" id="PS50891">
    <property type="entry name" value="LOB"/>
    <property type="match status" value="1"/>
</dbReference>
<comment type="similarity">
    <text evidence="1">Belongs to the LOB domain-containing protein family.</text>
</comment>
<evidence type="ECO:0000259" key="3">
    <source>
        <dbReference type="PROSITE" id="PS50891"/>
    </source>
</evidence>
<feature type="domain" description="LOB" evidence="3">
    <location>
        <begin position="7"/>
        <end position="109"/>
    </location>
</feature>
<evidence type="ECO:0000256" key="1">
    <source>
        <dbReference type="ARBA" id="ARBA00005474"/>
    </source>
</evidence>
<dbReference type="Pfam" id="PF03195">
    <property type="entry name" value="LOB"/>
    <property type="match status" value="1"/>
</dbReference>
<keyword evidence="5" id="KW-1185">Reference proteome</keyword>
<feature type="coiled-coil region" evidence="2">
    <location>
        <begin position="88"/>
        <end position="115"/>
    </location>
</feature>